<dbReference type="Proteomes" id="UP001163255">
    <property type="component" value="Chromosome"/>
</dbReference>
<feature type="signal peptide" evidence="2">
    <location>
        <begin position="1"/>
        <end position="25"/>
    </location>
</feature>
<dbReference type="EMBL" id="CP103300">
    <property type="protein sequence ID" value="UYM17153.1"/>
    <property type="molecule type" value="Genomic_DNA"/>
</dbReference>
<organism evidence="3 4">
    <name type="scientific">Endozoicomonas euniceicola</name>
    <dbReference type="NCBI Taxonomy" id="1234143"/>
    <lineage>
        <taxon>Bacteria</taxon>
        <taxon>Pseudomonadati</taxon>
        <taxon>Pseudomonadota</taxon>
        <taxon>Gammaproteobacteria</taxon>
        <taxon>Oceanospirillales</taxon>
        <taxon>Endozoicomonadaceae</taxon>
        <taxon>Endozoicomonas</taxon>
    </lineage>
</organism>
<feature type="chain" id="PRO_5045346935" evidence="2">
    <location>
        <begin position="26"/>
        <end position="334"/>
    </location>
</feature>
<reference evidence="3" key="1">
    <citation type="submission" date="2022-10" db="EMBL/GenBank/DDBJ databases">
        <title>Completed Genome Sequence of two octocoral isolated bacterium, Endozoicomonas euniceicola EF212T and Endozoicomonas gorgoniicola PS125T.</title>
        <authorList>
            <person name="Chiou Y.-J."/>
            <person name="Chen Y.-H."/>
        </authorList>
    </citation>
    <scope>NUCLEOTIDE SEQUENCE</scope>
    <source>
        <strain evidence="3">EF212</strain>
    </source>
</reference>
<keyword evidence="2" id="KW-0732">Signal</keyword>
<evidence type="ECO:0000256" key="2">
    <source>
        <dbReference type="SAM" id="SignalP"/>
    </source>
</evidence>
<gene>
    <name evidence="3" type="ORF">NX720_04315</name>
</gene>
<evidence type="ECO:0000256" key="1">
    <source>
        <dbReference type="SAM" id="MobiDB-lite"/>
    </source>
</evidence>
<sequence length="334" mass="37421">MRHHYMGLKILLGLFLCLAIKTASAYSLAKFNNQIIAFSDTEKKVIKLVFDAQPENSQPLHCIINDKQVAVKRNSARENQRAQPDNGSASEEKASGKMELILRPVPGHDDQVVIDLNDNSVIMGASGILVELGSSEQSMNFERIQSLMALYYEPTSRMAAAMPEFSVFNILTVRSISDFIWNSITGDLRMTDSDSSSLLVPETLSMNATVRDSASDSTYITSFYGYSENVTNDGTSSPGGVISFIESNTEYNYSVFYARESPRNTPVPFQINNQSVPVTLTYINRQRIDQITRADNSEVRNEQQMLSDQLQRLAQQDARNLFYRQFLFTAPASK</sequence>
<feature type="region of interest" description="Disordered" evidence="1">
    <location>
        <begin position="73"/>
        <end position="93"/>
    </location>
</feature>
<evidence type="ECO:0000313" key="4">
    <source>
        <dbReference type="Proteomes" id="UP001163255"/>
    </source>
</evidence>
<protein>
    <submittedName>
        <fullName evidence="3">Uncharacterized protein</fullName>
    </submittedName>
</protein>
<evidence type="ECO:0000313" key="3">
    <source>
        <dbReference type="EMBL" id="UYM17153.1"/>
    </source>
</evidence>
<name>A0ABY6GWL1_9GAMM</name>
<proteinExistence type="predicted"/>
<accession>A0ABY6GWL1</accession>
<keyword evidence="4" id="KW-1185">Reference proteome</keyword>
<dbReference type="RefSeq" id="WP_262599626.1">
    <property type="nucleotide sequence ID" value="NZ_CP103300.1"/>
</dbReference>